<sequence length="32" mass="3746">MRFTNWLLMATALLLLFSAAWLLFNIFMPVTV</sequence>
<protein>
    <submittedName>
        <fullName evidence="1">Uncharacterized protein</fullName>
    </submittedName>
</protein>
<evidence type="ECO:0000313" key="1">
    <source>
        <dbReference type="EMBL" id="ROP28632.1"/>
    </source>
</evidence>
<proteinExistence type="predicted"/>
<reference evidence="1 2" key="1">
    <citation type="submission" date="2018-11" db="EMBL/GenBank/DDBJ databases">
        <title>Sequencing the genomes of 1000 actinobacteria strains.</title>
        <authorList>
            <person name="Klenk H.-P."/>
        </authorList>
    </citation>
    <scope>NUCLEOTIDE SEQUENCE [LARGE SCALE GENOMIC DNA]</scope>
    <source>
        <strain evidence="1 2">DSM 43634</strain>
    </source>
</reference>
<name>A0A3N1GE93_9ACTN</name>
<accession>A0A3N1GE93</accession>
<organism evidence="1 2">
    <name type="scientific">Couchioplanes caeruleus</name>
    <dbReference type="NCBI Taxonomy" id="56438"/>
    <lineage>
        <taxon>Bacteria</taxon>
        <taxon>Bacillati</taxon>
        <taxon>Actinomycetota</taxon>
        <taxon>Actinomycetes</taxon>
        <taxon>Micromonosporales</taxon>
        <taxon>Micromonosporaceae</taxon>
        <taxon>Couchioplanes</taxon>
    </lineage>
</organism>
<evidence type="ECO:0000313" key="2">
    <source>
        <dbReference type="Proteomes" id="UP000271683"/>
    </source>
</evidence>
<gene>
    <name evidence="1" type="ORF">EDD30_1399</name>
</gene>
<comment type="caution">
    <text evidence="1">The sequence shown here is derived from an EMBL/GenBank/DDBJ whole genome shotgun (WGS) entry which is preliminary data.</text>
</comment>
<dbReference type="EMBL" id="RJKL01000001">
    <property type="protein sequence ID" value="ROP28632.1"/>
    <property type="molecule type" value="Genomic_DNA"/>
</dbReference>
<dbReference type="AlphaFoldDB" id="A0A3N1GE93"/>
<dbReference type="Proteomes" id="UP000271683">
    <property type="component" value="Unassembled WGS sequence"/>
</dbReference>